<dbReference type="GO" id="GO:0016491">
    <property type="term" value="F:oxidoreductase activity"/>
    <property type="evidence" value="ECO:0007669"/>
    <property type="project" value="UniProtKB-KW"/>
</dbReference>
<dbReference type="Gene3D" id="1.10.1040.10">
    <property type="entry name" value="N-(1-d-carboxylethyl)-l-norvaline Dehydrogenase, domain 2"/>
    <property type="match status" value="1"/>
</dbReference>
<dbReference type="SUPFAM" id="SSF48179">
    <property type="entry name" value="6-phosphogluconate dehydrogenase C-terminal domain-like"/>
    <property type="match status" value="1"/>
</dbReference>
<dbReference type="Pfam" id="PF01232">
    <property type="entry name" value="Mannitol_dh"/>
    <property type="match status" value="1"/>
</dbReference>
<dbReference type="Proteomes" id="UP001301442">
    <property type="component" value="Chromosome"/>
</dbReference>
<dbReference type="Pfam" id="PF08125">
    <property type="entry name" value="Mannitol_dh_C"/>
    <property type="match status" value="1"/>
</dbReference>
<organism evidence="4 5">
    <name type="scientific">Thalassotalea fonticola</name>
    <dbReference type="NCBI Taxonomy" id="3065649"/>
    <lineage>
        <taxon>Bacteria</taxon>
        <taxon>Pseudomonadati</taxon>
        <taxon>Pseudomonadota</taxon>
        <taxon>Gammaproteobacteria</taxon>
        <taxon>Alteromonadales</taxon>
        <taxon>Colwelliaceae</taxon>
        <taxon>Thalassotalea</taxon>
    </lineage>
</organism>
<feature type="domain" description="Mannitol dehydrogenase N-terminal" evidence="2">
    <location>
        <begin position="30"/>
        <end position="265"/>
    </location>
</feature>
<name>A0ABZ0GJJ6_9GAMM</name>
<dbReference type="PANTHER" id="PTHR43362:SF1">
    <property type="entry name" value="MANNITOL DEHYDROGENASE 2-RELATED"/>
    <property type="match status" value="1"/>
</dbReference>
<feature type="domain" description="Mannitol dehydrogenase C-terminal" evidence="3">
    <location>
        <begin position="283"/>
        <end position="471"/>
    </location>
</feature>
<dbReference type="SUPFAM" id="SSF51735">
    <property type="entry name" value="NAD(P)-binding Rossmann-fold domains"/>
    <property type="match status" value="1"/>
</dbReference>
<dbReference type="PRINTS" id="PR00084">
    <property type="entry name" value="MTLDHDRGNASE"/>
</dbReference>
<gene>
    <name evidence="4" type="ORF">RI844_10115</name>
</gene>
<keyword evidence="5" id="KW-1185">Reference proteome</keyword>
<dbReference type="PANTHER" id="PTHR43362">
    <property type="entry name" value="MANNITOL DEHYDROGENASE DSF1-RELATED"/>
    <property type="match status" value="1"/>
</dbReference>
<proteinExistence type="predicted"/>
<dbReference type="InterPro" id="IPR008927">
    <property type="entry name" value="6-PGluconate_DH-like_C_sf"/>
</dbReference>
<dbReference type="InterPro" id="IPR050988">
    <property type="entry name" value="Mannitol_DH/Oxidoreductase"/>
</dbReference>
<keyword evidence="1 4" id="KW-0560">Oxidoreductase</keyword>
<evidence type="ECO:0000259" key="3">
    <source>
        <dbReference type="Pfam" id="PF08125"/>
    </source>
</evidence>
<dbReference type="InterPro" id="IPR000669">
    <property type="entry name" value="Mannitol_DH"/>
</dbReference>
<dbReference type="InterPro" id="IPR013118">
    <property type="entry name" value="Mannitol_DH_C"/>
</dbReference>
<dbReference type="RefSeq" id="WP_348394553.1">
    <property type="nucleotide sequence ID" value="NZ_CP136600.1"/>
</dbReference>
<dbReference type="EC" id="1.1.1.-" evidence="4"/>
<protein>
    <submittedName>
        <fullName evidence="4">Mannitol dehydrogenase family protein</fullName>
        <ecNumber evidence="4">1.1.1.-</ecNumber>
    </submittedName>
</protein>
<accession>A0ABZ0GJJ6</accession>
<sequence>MQNILSEQNIALTADDVYHCGYDREPVNIGIVHFGPGAFHRAHQAVYTNELLLNGETDWGICEVSINSPSVRDALLPQDNLYTLAILDHSKSYQIIGAIKEILVAPEDPALVIERLCQPQIKVVTLTITEKGYCLTAQGGLDFANAGIVHDLENPTQPQTAIGFLVAGLLARYNKGMAPFVAISCDNVSDNGTRLKTAVIEFARTLDGNFAQWLTNEVKFPCTMVDSITPATNEMICASVAQQTGFKDNWPIQREQFSQWVIEDIPGVELPPWSTVGAILTTNVSGYELTKLRVLNCLHSTLAFIGSFTGLETVEQAIANPILKTFVESLLSEEIFPTLPTVDGLDKVSYGNSIIKRFQNPAICHLLAQIACDSSQKIPYRIIAIIEDNLAMGKNSTKLCLSLAAWMRFVTDKVSTKQLIIDPLAEQLTTIAKLCNGSDADVERFLALEHVFPQHLRENNNFVDTLTQAYSLFNQYGAADISLILTTMKED</sequence>
<evidence type="ECO:0000256" key="1">
    <source>
        <dbReference type="ARBA" id="ARBA00023002"/>
    </source>
</evidence>
<evidence type="ECO:0000259" key="2">
    <source>
        <dbReference type="Pfam" id="PF01232"/>
    </source>
</evidence>
<evidence type="ECO:0000313" key="5">
    <source>
        <dbReference type="Proteomes" id="UP001301442"/>
    </source>
</evidence>
<dbReference type="InterPro" id="IPR013131">
    <property type="entry name" value="Mannitol_DH_N"/>
</dbReference>
<dbReference type="Gene3D" id="3.40.50.720">
    <property type="entry name" value="NAD(P)-binding Rossmann-like Domain"/>
    <property type="match status" value="1"/>
</dbReference>
<evidence type="ECO:0000313" key="4">
    <source>
        <dbReference type="EMBL" id="WOH35737.1"/>
    </source>
</evidence>
<dbReference type="InterPro" id="IPR013328">
    <property type="entry name" value="6PGD_dom2"/>
</dbReference>
<reference evidence="4 5" key="1">
    <citation type="submission" date="2023-09" db="EMBL/GenBank/DDBJ databases">
        <authorList>
            <person name="Qi X."/>
        </authorList>
    </citation>
    <scope>NUCLEOTIDE SEQUENCE [LARGE SCALE GENOMIC DNA]</scope>
    <source>
        <strain evidence="4 5">S1-1</strain>
    </source>
</reference>
<dbReference type="EMBL" id="CP136600">
    <property type="protein sequence ID" value="WOH35737.1"/>
    <property type="molecule type" value="Genomic_DNA"/>
</dbReference>
<dbReference type="InterPro" id="IPR036291">
    <property type="entry name" value="NAD(P)-bd_dom_sf"/>
</dbReference>